<evidence type="ECO:0000259" key="1">
    <source>
        <dbReference type="Pfam" id="PF12146"/>
    </source>
</evidence>
<dbReference type="Proteomes" id="UP000199013">
    <property type="component" value="Unassembled WGS sequence"/>
</dbReference>
<evidence type="ECO:0000313" key="2">
    <source>
        <dbReference type="EMBL" id="SBW25129.1"/>
    </source>
</evidence>
<protein>
    <submittedName>
        <fullName evidence="2">Alpha/beta hydrolase fold protein</fullName>
    </submittedName>
</protein>
<proteinExistence type="predicted"/>
<evidence type="ECO:0000313" key="3">
    <source>
        <dbReference type="Proteomes" id="UP000199013"/>
    </source>
</evidence>
<accession>A0A1C3P5N1</accession>
<dbReference type="AlphaFoldDB" id="A0A1C3P5N1"/>
<sequence>MSMSSTGRHTSDGATRRSAEFAALEAIRVTLDDNVTFVVRVLAQEDPIAPVVLILPAMAVKVKFYLPLAQTLHAAGLSVATCDLRAQGESLPSLHPRSKFGYRELLEVDFPAVVKAVRARFSHAPLYLLGHSLGGQLCMLYAASARDDVTGVCIIGAGSVYWKAFGPKRWEAFWKVQTIGLVARVRGYWPGGMLIGGAMAGGVMTDWARHSRTGRYQPYGTKRNYDQMLREMDVPVLAISLEHDVLVPRSNVDFLCTRIPAAKVTRWHVDGSSSVTHRNHFEWIKDSGVIGSAAASWIIHGYLPPVSP</sequence>
<dbReference type="GO" id="GO:0016787">
    <property type="term" value="F:hydrolase activity"/>
    <property type="evidence" value="ECO:0007669"/>
    <property type="project" value="UniProtKB-KW"/>
</dbReference>
<dbReference type="SUPFAM" id="SSF53474">
    <property type="entry name" value="alpha/beta-Hydrolases"/>
    <property type="match status" value="1"/>
</dbReference>
<gene>
    <name evidence="2" type="ORF">FDG2_4431</name>
</gene>
<dbReference type="InterPro" id="IPR022742">
    <property type="entry name" value="Hydrolase_4"/>
</dbReference>
<keyword evidence="3" id="KW-1185">Reference proteome</keyword>
<reference evidence="3" key="1">
    <citation type="submission" date="2016-02" db="EMBL/GenBank/DDBJ databases">
        <authorList>
            <person name="Wibberg D."/>
        </authorList>
    </citation>
    <scope>NUCLEOTIDE SEQUENCE [LARGE SCALE GENOMIC DNA]</scope>
</reference>
<dbReference type="InterPro" id="IPR017208">
    <property type="entry name" value="UCP037442_abhydr"/>
</dbReference>
<keyword evidence="2" id="KW-0378">Hydrolase</keyword>
<dbReference type="PIRSF" id="PIRSF037442">
    <property type="entry name" value="UCP037442_abhydr"/>
    <property type="match status" value="1"/>
</dbReference>
<organism evidence="2 3">
    <name type="scientific">Candidatus Protofrankia californiensis</name>
    <dbReference type="NCBI Taxonomy" id="1839754"/>
    <lineage>
        <taxon>Bacteria</taxon>
        <taxon>Bacillati</taxon>
        <taxon>Actinomycetota</taxon>
        <taxon>Actinomycetes</taxon>
        <taxon>Frankiales</taxon>
        <taxon>Frankiaceae</taxon>
        <taxon>Protofrankia</taxon>
    </lineage>
</organism>
<feature type="domain" description="Serine aminopeptidase S33" evidence="1">
    <location>
        <begin position="50"/>
        <end position="168"/>
    </location>
</feature>
<dbReference type="Gene3D" id="3.40.50.1820">
    <property type="entry name" value="alpha/beta hydrolase"/>
    <property type="match status" value="1"/>
</dbReference>
<dbReference type="Pfam" id="PF12146">
    <property type="entry name" value="Hydrolase_4"/>
    <property type="match status" value="1"/>
</dbReference>
<dbReference type="EMBL" id="FLUV01001856">
    <property type="protein sequence ID" value="SBW25129.1"/>
    <property type="molecule type" value="Genomic_DNA"/>
</dbReference>
<name>A0A1C3P5N1_9ACTN</name>
<dbReference type="InterPro" id="IPR029058">
    <property type="entry name" value="AB_hydrolase_fold"/>
</dbReference>